<comment type="similarity">
    <text evidence="2">Belongs to the CbiQ family.</text>
</comment>
<dbReference type="EMBL" id="CP028339">
    <property type="protein sequence ID" value="AVR88117.1"/>
    <property type="molecule type" value="Genomic_DNA"/>
</dbReference>
<proteinExistence type="inferred from homology"/>
<protein>
    <submittedName>
        <fullName evidence="7">Uncharacterized protein</fullName>
    </submittedName>
</protein>
<evidence type="ECO:0000313" key="7">
    <source>
        <dbReference type="EMBL" id="AVR88117.1"/>
    </source>
</evidence>
<evidence type="ECO:0000256" key="5">
    <source>
        <dbReference type="ARBA" id="ARBA00023136"/>
    </source>
</evidence>
<evidence type="ECO:0000256" key="3">
    <source>
        <dbReference type="ARBA" id="ARBA00022692"/>
    </source>
</evidence>
<feature type="transmembrane region" description="Helical" evidence="6">
    <location>
        <begin position="101"/>
        <end position="122"/>
    </location>
</feature>
<keyword evidence="8" id="KW-1185">Reference proteome</keyword>
<evidence type="ECO:0000313" key="8">
    <source>
        <dbReference type="Proteomes" id="UP000241885"/>
    </source>
</evidence>
<feature type="transmembrane region" description="Helical" evidence="6">
    <location>
        <begin position="12"/>
        <end position="33"/>
    </location>
</feature>
<dbReference type="KEGG" id="tak:Tharo_1186"/>
<evidence type="ECO:0000256" key="2">
    <source>
        <dbReference type="ARBA" id="ARBA00008564"/>
    </source>
</evidence>
<dbReference type="AlphaFoldDB" id="A0A2R4BLC4"/>
<evidence type="ECO:0000256" key="4">
    <source>
        <dbReference type="ARBA" id="ARBA00022989"/>
    </source>
</evidence>
<dbReference type="InterPro" id="IPR003339">
    <property type="entry name" value="ABC/ECF_trnsptr_transmembrane"/>
</dbReference>
<evidence type="ECO:0000256" key="1">
    <source>
        <dbReference type="ARBA" id="ARBA00004141"/>
    </source>
</evidence>
<reference evidence="7 8" key="1">
    <citation type="submission" date="2018-03" db="EMBL/GenBank/DDBJ databases">
        <title>Complete genome sequence of Thauera aromatica, a model organism for studying aromatic compound degradation under denitrifying conditions.</title>
        <authorList>
            <person name="Lo H.-Y."/>
            <person name="Goris T."/>
            <person name="Boll M."/>
            <person name="Mueller J.A."/>
        </authorList>
    </citation>
    <scope>NUCLEOTIDE SEQUENCE [LARGE SCALE GENOMIC DNA]</scope>
    <source>
        <strain evidence="7 8">K172</strain>
    </source>
</reference>
<dbReference type="Pfam" id="PF02361">
    <property type="entry name" value="CbiQ"/>
    <property type="match status" value="1"/>
</dbReference>
<keyword evidence="4 6" id="KW-1133">Transmembrane helix</keyword>
<keyword evidence="3 6" id="KW-0812">Transmembrane</keyword>
<organism evidence="7 8">
    <name type="scientific">Thauera aromatica K172</name>
    <dbReference type="NCBI Taxonomy" id="44139"/>
    <lineage>
        <taxon>Bacteria</taxon>
        <taxon>Pseudomonadati</taxon>
        <taxon>Pseudomonadota</taxon>
        <taxon>Betaproteobacteria</taxon>
        <taxon>Rhodocyclales</taxon>
        <taxon>Zoogloeaceae</taxon>
        <taxon>Thauera</taxon>
    </lineage>
</organism>
<sequence length="218" mass="24027">MTLQGGCLRRFLTLNDMHSGLILLLWLAAVASIQILPPAALGPAVLSCTAAVLLFARVRGLRLLRRIRVLLLAIVVLFAWFTPGEALLLDWPRLGPSREGSVLALVHGARLVAVVCAVALLLEHLPLPRLIGGLYALSRPLRLIGVPPERLALRLLLVLRYVDASPRGHKQMHWKEWLEDEATGSDNPAVLLQRERLSRTDAVVALGVFAMLFWWSLG</sequence>
<feature type="transmembrane region" description="Helical" evidence="6">
    <location>
        <begin position="200"/>
        <end position="217"/>
    </location>
</feature>
<comment type="subcellular location">
    <subcellularLocation>
        <location evidence="1">Membrane</location>
        <topology evidence="1">Multi-pass membrane protein</topology>
    </subcellularLocation>
</comment>
<keyword evidence="5 6" id="KW-0472">Membrane</keyword>
<evidence type="ECO:0000256" key="6">
    <source>
        <dbReference type="SAM" id="Phobius"/>
    </source>
</evidence>
<gene>
    <name evidence="7" type="ORF">Tharo_1186</name>
</gene>
<dbReference type="Proteomes" id="UP000241885">
    <property type="component" value="Chromosome"/>
</dbReference>
<accession>A0A2R4BLC4</accession>
<feature type="transmembrane region" description="Helical" evidence="6">
    <location>
        <begin position="39"/>
        <end position="57"/>
    </location>
</feature>
<name>A0A2R4BLC4_THAAR</name>
<feature type="transmembrane region" description="Helical" evidence="6">
    <location>
        <begin position="69"/>
        <end position="89"/>
    </location>
</feature>
<dbReference type="GO" id="GO:0005886">
    <property type="term" value="C:plasma membrane"/>
    <property type="evidence" value="ECO:0007669"/>
    <property type="project" value="UniProtKB-ARBA"/>
</dbReference>